<dbReference type="InterPro" id="IPR048365">
    <property type="entry name" value="TNP-like_RNaseH_N"/>
</dbReference>
<dbReference type="EMBL" id="AMQN01011877">
    <property type="status" value="NOT_ANNOTATED_CDS"/>
    <property type="molecule type" value="Genomic_DNA"/>
</dbReference>
<keyword evidence="5" id="KW-1185">Reference proteome</keyword>
<dbReference type="Proteomes" id="UP000014760">
    <property type="component" value="Unassembled WGS sequence"/>
</dbReference>
<evidence type="ECO:0000313" key="5">
    <source>
        <dbReference type="Proteomes" id="UP000014760"/>
    </source>
</evidence>
<protein>
    <recommendedName>
        <fullName evidence="2">Transposable element P transposase-like RNase H domain-containing protein</fullName>
    </recommendedName>
</protein>
<reference evidence="4" key="3">
    <citation type="submission" date="2015-06" db="UniProtKB">
        <authorList>
            <consortium name="EnsemblMetazoa"/>
        </authorList>
    </citation>
    <scope>IDENTIFICATION</scope>
</reference>
<name>R7TP51_CAPTE</name>
<gene>
    <name evidence="3" type="ORF">CAPTEDRAFT_211574</name>
</gene>
<evidence type="ECO:0000256" key="1">
    <source>
        <dbReference type="SAM" id="SignalP"/>
    </source>
</evidence>
<feature type="chain" id="PRO_5008787204" description="Transposable element P transposase-like RNase H domain-containing protein" evidence="1">
    <location>
        <begin position="28"/>
        <end position="111"/>
    </location>
</feature>
<evidence type="ECO:0000313" key="3">
    <source>
        <dbReference type="EMBL" id="ELT95327.1"/>
    </source>
</evidence>
<proteinExistence type="predicted"/>
<keyword evidence="1" id="KW-0732">Signal</keyword>
<organism evidence="3">
    <name type="scientific">Capitella teleta</name>
    <name type="common">Polychaete worm</name>
    <dbReference type="NCBI Taxonomy" id="283909"/>
    <lineage>
        <taxon>Eukaryota</taxon>
        <taxon>Metazoa</taxon>
        <taxon>Spiralia</taxon>
        <taxon>Lophotrochozoa</taxon>
        <taxon>Annelida</taxon>
        <taxon>Polychaeta</taxon>
        <taxon>Sedentaria</taxon>
        <taxon>Scolecida</taxon>
        <taxon>Capitellidae</taxon>
        <taxon>Capitella</taxon>
    </lineage>
</organism>
<feature type="signal peptide" evidence="1">
    <location>
        <begin position="1"/>
        <end position="27"/>
    </location>
</feature>
<reference evidence="5" key="1">
    <citation type="submission" date="2012-12" db="EMBL/GenBank/DDBJ databases">
        <authorList>
            <person name="Hellsten U."/>
            <person name="Grimwood J."/>
            <person name="Chapman J.A."/>
            <person name="Shapiro H."/>
            <person name="Aerts A."/>
            <person name="Otillar R.P."/>
            <person name="Terry A.Y."/>
            <person name="Boore J.L."/>
            <person name="Simakov O."/>
            <person name="Marletaz F."/>
            <person name="Cho S.-J."/>
            <person name="Edsinger-Gonzales E."/>
            <person name="Havlak P."/>
            <person name="Kuo D.-H."/>
            <person name="Larsson T."/>
            <person name="Lv J."/>
            <person name="Arendt D."/>
            <person name="Savage R."/>
            <person name="Osoegawa K."/>
            <person name="de Jong P."/>
            <person name="Lindberg D.R."/>
            <person name="Seaver E.C."/>
            <person name="Weisblat D.A."/>
            <person name="Putnam N.H."/>
            <person name="Grigoriev I.V."/>
            <person name="Rokhsar D.S."/>
        </authorList>
    </citation>
    <scope>NUCLEOTIDE SEQUENCE</scope>
    <source>
        <strain evidence="5">I ESC-2004</strain>
    </source>
</reference>
<sequence>MTFKQALVFSAILCCAAVYPEIEMVNAFLINEDSLTAVFSQINMCQQMAQPTLFHYPSLSQQILQHSMRNCIGDNRMYNKCSLMFDAKSILEHLDWDTNRMEMLGLVDYDK</sequence>
<evidence type="ECO:0000259" key="2">
    <source>
        <dbReference type="Pfam" id="PF21787"/>
    </source>
</evidence>
<dbReference type="Pfam" id="PF21787">
    <property type="entry name" value="TNP-like_RNaseH_N"/>
    <property type="match status" value="1"/>
</dbReference>
<feature type="domain" description="Transposable element P transposase-like RNase H" evidence="2">
    <location>
        <begin position="57"/>
        <end position="110"/>
    </location>
</feature>
<dbReference type="HOGENOM" id="CLU_2160778_0_0_1"/>
<accession>R7TP51</accession>
<evidence type="ECO:0000313" key="4">
    <source>
        <dbReference type="EnsemblMetazoa" id="CapteP211574"/>
    </source>
</evidence>
<reference evidence="3 5" key="2">
    <citation type="journal article" date="2013" name="Nature">
        <title>Insights into bilaterian evolution from three spiralian genomes.</title>
        <authorList>
            <person name="Simakov O."/>
            <person name="Marletaz F."/>
            <person name="Cho S.J."/>
            <person name="Edsinger-Gonzales E."/>
            <person name="Havlak P."/>
            <person name="Hellsten U."/>
            <person name="Kuo D.H."/>
            <person name="Larsson T."/>
            <person name="Lv J."/>
            <person name="Arendt D."/>
            <person name="Savage R."/>
            <person name="Osoegawa K."/>
            <person name="de Jong P."/>
            <person name="Grimwood J."/>
            <person name="Chapman J.A."/>
            <person name="Shapiro H."/>
            <person name="Aerts A."/>
            <person name="Otillar R.P."/>
            <person name="Terry A.Y."/>
            <person name="Boore J.L."/>
            <person name="Grigoriev I.V."/>
            <person name="Lindberg D.R."/>
            <person name="Seaver E.C."/>
            <person name="Weisblat D.A."/>
            <person name="Putnam N.H."/>
            <person name="Rokhsar D.S."/>
        </authorList>
    </citation>
    <scope>NUCLEOTIDE SEQUENCE</scope>
    <source>
        <strain evidence="3 5">I ESC-2004</strain>
    </source>
</reference>
<dbReference type="AlphaFoldDB" id="R7TP51"/>
<dbReference type="EnsemblMetazoa" id="CapteT211574">
    <property type="protein sequence ID" value="CapteP211574"/>
    <property type="gene ID" value="CapteG211574"/>
</dbReference>
<dbReference type="EMBL" id="KB309157">
    <property type="protein sequence ID" value="ELT95327.1"/>
    <property type="molecule type" value="Genomic_DNA"/>
</dbReference>